<accession>A0A424Z1B1</accession>
<feature type="transmembrane region" description="Helical" evidence="8">
    <location>
        <begin position="509"/>
        <end position="527"/>
    </location>
</feature>
<protein>
    <submittedName>
        <fullName evidence="10">Iron ABC transporter permease</fullName>
    </submittedName>
</protein>
<dbReference type="EMBL" id="QURW01000007">
    <property type="protein sequence ID" value="RQD87777.1"/>
    <property type="molecule type" value="Genomic_DNA"/>
</dbReference>
<feature type="transmembrane region" description="Helical" evidence="8">
    <location>
        <begin position="187"/>
        <end position="209"/>
    </location>
</feature>
<keyword evidence="2 8" id="KW-0813">Transport</keyword>
<dbReference type="PROSITE" id="PS50928">
    <property type="entry name" value="ABC_TM1"/>
    <property type="match status" value="2"/>
</dbReference>
<dbReference type="STRING" id="1813019.A2J15_03560"/>
<organism evidence="10 11">
    <name type="scientific">Campylobacter hepaticus</name>
    <dbReference type="NCBI Taxonomy" id="1813019"/>
    <lineage>
        <taxon>Bacteria</taxon>
        <taxon>Pseudomonadati</taxon>
        <taxon>Campylobacterota</taxon>
        <taxon>Epsilonproteobacteria</taxon>
        <taxon>Campylobacterales</taxon>
        <taxon>Campylobacteraceae</taxon>
        <taxon>Campylobacter</taxon>
    </lineage>
</organism>
<evidence type="ECO:0000256" key="1">
    <source>
        <dbReference type="ARBA" id="ARBA00004429"/>
    </source>
</evidence>
<dbReference type="Proteomes" id="UP000286095">
    <property type="component" value="Unassembled WGS sequence"/>
</dbReference>
<keyword evidence="3" id="KW-1003">Cell membrane</keyword>
<proteinExistence type="inferred from homology"/>
<feature type="domain" description="ABC transmembrane type-1" evidence="9">
    <location>
        <begin position="331"/>
        <end position="527"/>
    </location>
</feature>
<dbReference type="RefSeq" id="WP_124134183.1">
    <property type="nucleotide sequence ID" value="NZ_QURW01000007.1"/>
</dbReference>
<gene>
    <name evidence="10" type="ORF">DZD40_03475</name>
</gene>
<comment type="subcellular location">
    <subcellularLocation>
        <location evidence="1">Cell inner membrane</location>
        <topology evidence="1">Multi-pass membrane protein</topology>
    </subcellularLocation>
    <subcellularLocation>
        <location evidence="8">Cell membrane</location>
        <topology evidence="8">Multi-pass membrane protein</topology>
    </subcellularLocation>
</comment>
<dbReference type="GO" id="GO:0005886">
    <property type="term" value="C:plasma membrane"/>
    <property type="evidence" value="ECO:0007669"/>
    <property type="project" value="UniProtKB-SubCell"/>
</dbReference>
<name>A0A424Z1B1_9BACT</name>
<evidence type="ECO:0000256" key="2">
    <source>
        <dbReference type="ARBA" id="ARBA00022448"/>
    </source>
</evidence>
<feature type="domain" description="ABC transmembrane type-1" evidence="9">
    <location>
        <begin position="65"/>
        <end position="262"/>
    </location>
</feature>
<sequence length="538" mass="62119">MYKNLKYYKLGAILLALLLALPVFGIFIELFYIIFQNFNTNDTSTFLPIKANLEHFFNYLFLKFVKDTFIITIGVLFLSLVLGISSAYLIANYDFYFCKILEKLLILPLAIPAYILAFVYVGIMDFQGFFHENFGFRINFFNHYGVIFVLGISLYPYIYLFAKTAFKSEAIEAYEVAKIMNYSEFRIFTRVALLSARPAIISGALLVLMETLSDYGASAYLGVDTFSAGIFKLWYDLNDSYSSSVLSGILMLFVFLIIYIDYYYKNKYHYSFNQNLVLFLKKRNLNRTKQILCSFYCFMIALLGFILPFIWLIYWGLKDTKLFELEFYMISLQTIVLALITALITSCLAYFLMFSSRIIKNHFFNLFILKISSLGYSIPAAVLGISMIILFISLDKIFHITLLGNSLFVLIFAYIIRFLASAIYSLEGGYNKIHLNVDEASLNLRPSYLVLFLKIHTPLMKHFLFLAFIIVFIDTIKELPLSRILAPFGFETLSVKAFWFASDERIYDAALPSLLIVLLSLIVVIWIDKITRKDNANN</sequence>
<dbReference type="InterPro" id="IPR035906">
    <property type="entry name" value="MetI-like_sf"/>
</dbReference>
<keyword evidence="6 8" id="KW-1133">Transmembrane helix</keyword>
<dbReference type="GO" id="GO:0055085">
    <property type="term" value="P:transmembrane transport"/>
    <property type="evidence" value="ECO:0007669"/>
    <property type="project" value="InterPro"/>
</dbReference>
<dbReference type="Gene3D" id="1.10.3720.10">
    <property type="entry name" value="MetI-like"/>
    <property type="match status" value="2"/>
</dbReference>
<comment type="caution">
    <text evidence="10">The sequence shown here is derived from an EMBL/GenBank/DDBJ whole genome shotgun (WGS) entry which is preliminary data.</text>
</comment>
<keyword evidence="4" id="KW-0997">Cell inner membrane</keyword>
<evidence type="ECO:0000313" key="10">
    <source>
        <dbReference type="EMBL" id="RQD87777.1"/>
    </source>
</evidence>
<reference evidence="10 11" key="1">
    <citation type="submission" date="2018-08" db="EMBL/GenBank/DDBJ databases">
        <title>Survival mechanisms of Campylobacter hepaticus identified by genomic analysis and comparative transcriptomic analysis of in vivo and in vitro derived bacteria.</title>
        <authorList>
            <person name="Van T.T.H."/>
            <person name="Moore R.J."/>
        </authorList>
    </citation>
    <scope>NUCLEOTIDE SEQUENCE [LARGE SCALE GENOMIC DNA]</scope>
    <source>
        <strain evidence="10 11">54L</strain>
    </source>
</reference>
<evidence type="ECO:0000256" key="4">
    <source>
        <dbReference type="ARBA" id="ARBA00022519"/>
    </source>
</evidence>
<evidence type="ECO:0000259" key="9">
    <source>
        <dbReference type="PROSITE" id="PS50928"/>
    </source>
</evidence>
<feature type="transmembrane region" description="Helical" evidence="8">
    <location>
        <begin position="103"/>
        <end position="123"/>
    </location>
</feature>
<keyword evidence="7 8" id="KW-0472">Membrane</keyword>
<evidence type="ECO:0000256" key="8">
    <source>
        <dbReference type="RuleBase" id="RU363032"/>
    </source>
</evidence>
<evidence type="ECO:0000256" key="5">
    <source>
        <dbReference type="ARBA" id="ARBA00022692"/>
    </source>
</evidence>
<evidence type="ECO:0000256" key="7">
    <source>
        <dbReference type="ARBA" id="ARBA00023136"/>
    </source>
</evidence>
<dbReference type="InterPro" id="IPR000515">
    <property type="entry name" value="MetI-like"/>
</dbReference>
<dbReference type="CDD" id="cd06261">
    <property type="entry name" value="TM_PBP2"/>
    <property type="match status" value="1"/>
</dbReference>
<dbReference type="PANTHER" id="PTHR43357:SF3">
    <property type="entry name" value="FE(3+)-TRANSPORT SYSTEM PERMEASE PROTEIN FBPB 2"/>
    <property type="match status" value="1"/>
</dbReference>
<keyword evidence="5 8" id="KW-0812">Transmembrane</keyword>
<feature type="transmembrane region" description="Helical" evidence="8">
    <location>
        <begin position="69"/>
        <end position="91"/>
    </location>
</feature>
<feature type="transmembrane region" description="Helical" evidence="8">
    <location>
        <begin position="327"/>
        <end position="353"/>
    </location>
</feature>
<feature type="transmembrane region" description="Helical" evidence="8">
    <location>
        <begin position="374"/>
        <end position="394"/>
    </location>
</feature>
<evidence type="ECO:0000256" key="6">
    <source>
        <dbReference type="ARBA" id="ARBA00022989"/>
    </source>
</evidence>
<dbReference type="AlphaFoldDB" id="A0A424Z1B1"/>
<feature type="transmembrane region" description="Helical" evidence="8">
    <location>
        <begin position="241"/>
        <end position="264"/>
    </location>
</feature>
<dbReference type="SUPFAM" id="SSF161098">
    <property type="entry name" value="MetI-like"/>
    <property type="match status" value="2"/>
</dbReference>
<feature type="transmembrane region" description="Helical" evidence="8">
    <location>
        <begin position="406"/>
        <end position="426"/>
    </location>
</feature>
<feature type="transmembrane region" description="Helical" evidence="8">
    <location>
        <begin position="12"/>
        <end position="35"/>
    </location>
</feature>
<dbReference type="PANTHER" id="PTHR43357">
    <property type="entry name" value="INNER MEMBRANE ABC TRANSPORTER PERMEASE PROTEIN YDCV"/>
    <property type="match status" value="1"/>
</dbReference>
<evidence type="ECO:0000313" key="11">
    <source>
        <dbReference type="Proteomes" id="UP000286095"/>
    </source>
</evidence>
<evidence type="ECO:0000256" key="3">
    <source>
        <dbReference type="ARBA" id="ARBA00022475"/>
    </source>
</evidence>
<feature type="transmembrane region" description="Helical" evidence="8">
    <location>
        <begin position="291"/>
        <end position="315"/>
    </location>
</feature>
<comment type="similarity">
    <text evidence="8">Belongs to the binding-protein-dependent transport system permease family.</text>
</comment>
<dbReference type="Pfam" id="PF00528">
    <property type="entry name" value="BPD_transp_1"/>
    <property type="match status" value="1"/>
</dbReference>
<feature type="transmembrane region" description="Helical" evidence="8">
    <location>
        <begin position="143"/>
        <end position="166"/>
    </location>
</feature>